<proteinExistence type="predicted"/>
<feature type="transmembrane region" description="Helical" evidence="8">
    <location>
        <begin position="55"/>
        <end position="73"/>
    </location>
</feature>
<feature type="region of interest" description="Disordered" evidence="7">
    <location>
        <begin position="439"/>
        <end position="461"/>
    </location>
</feature>
<feature type="transmembrane region" description="Helical" evidence="8">
    <location>
        <begin position="155"/>
        <end position="177"/>
    </location>
</feature>
<evidence type="ECO:0000259" key="9">
    <source>
        <dbReference type="Pfam" id="PF00999"/>
    </source>
</evidence>
<dbReference type="InterPro" id="IPR038770">
    <property type="entry name" value="Na+/solute_symporter_sf"/>
</dbReference>
<evidence type="ECO:0000313" key="10">
    <source>
        <dbReference type="EMBL" id="OZJ05915.1"/>
    </source>
</evidence>
<evidence type="ECO:0000313" key="11">
    <source>
        <dbReference type="Proteomes" id="UP000242875"/>
    </source>
</evidence>
<feature type="compositionally biased region" description="Basic and acidic residues" evidence="7">
    <location>
        <begin position="439"/>
        <end position="456"/>
    </location>
</feature>
<evidence type="ECO:0000256" key="3">
    <source>
        <dbReference type="ARBA" id="ARBA00022692"/>
    </source>
</evidence>
<keyword evidence="3 8" id="KW-0812">Transmembrane</keyword>
<organism evidence="10 11">
    <name type="scientific">Bifiguratus adelaidae</name>
    <dbReference type="NCBI Taxonomy" id="1938954"/>
    <lineage>
        <taxon>Eukaryota</taxon>
        <taxon>Fungi</taxon>
        <taxon>Fungi incertae sedis</taxon>
        <taxon>Mucoromycota</taxon>
        <taxon>Mucoromycotina</taxon>
        <taxon>Endogonomycetes</taxon>
        <taxon>Endogonales</taxon>
        <taxon>Endogonales incertae sedis</taxon>
        <taxon>Bifiguratus</taxon>
    </lineage>
</organism>
<comment type="subcellular location">
    <subcellularLocation>
        <location evidence="1">Membrane</location>
        <topology evidence="1">Multi-pass membrane protein</topology>
    </subcellularLocation>
</comment>
<dbReference type="OrthoDB" id="2687058at2759"/>
<dbReference type="Proteomes" id="UP000242875">
    <property type="component" value="Unassembled WGS sequence"/>
</dbReference>
<gene>
    <name evidence="10" type="ORF">BZG36_01195</name>
</gene>
<evidence type="ECO:0000256" key="8">
    <source>
        <dbReference type="SAM" id="Phobius"/>
    </source>
</evidence>
<dbReference type="Pfam" id="PF00999">
    <property type="entry name" value="Na_H_Exchanger"/>
    <property type="match status" value="1"/>
</dbReference>
<dbReference type="InterPro" id="IPR006153">
    <property type="entry name" value="Cation/H_exchanger_TM"/>
</dbReference>
<keyword evidence="4 8" id="KW-1133">Transmembrane helix</keyword>
<feature type="transmembrane region" description="Helical" evidence="8">
    <location>
        <begin position="313"/>
        <end position="331"/>
    </location>
</feature>
<reference evidence="10 11" key="1">
    <citation type="journal article" date="2017" name="Mycologia">
        <title>Bifiguratus adelaidae, gen. et sp. nov., a new member of Mucoromycotina in endophytic and soil-dwelling habitats.</title>
        <authorList>
            <person name="Torres-Cruz T.J."/>
            <person name="Billingsley Tobias T.L."/>
            <person name="Almatruk M."/>
            <person name="Hesse C."/>
            <person name="Kuske C.R."/>
            <person name="Desiro A."/>
            <person name="Benucci G.M."/>
            <person name="Bonito G."/>
            <person name="Stajich J.E."/>
            <person name="Dunlap C."/>
            <person name="Arnold A.E."/>
            <person name="Porras-Alfaro A."/>
        </authorList>
    </citation>
    <scope>NUCLEOTIDE SEQUENCE [LARGE SCALE GENOMIC DNA]</scope>
    <source>
        <strain evidence="10 11">AZ0501</strain>
    </source>
</reference>
<feature type="transmembrane region" description="Helical" evidence="8">
    <location>
        <begin position="337"/>
        <end position="359"/>
    </location>
</feature>
<protein>
    <recommendedName>
        <fullName evidence="9">Cation/H+ exchanger transmembrane domain-containing protein</fullName>
    </recommendedName>
</protein>
<feature type="transmembrane region" description="Helical" evidence="8">
    <location>
        <begin position="189"/>
        <end position="211"/>
    </location>
</feature>
<feature type="transmembrane region" description="Helical" evidence="8">
    <location>
        <begin position="85"/>
        <end position="108"/>
    </location>
</feature>
<dbReference type="GO" id="GO:1902600">
    <property type="term" value="P:proton transmembrane transport"/>
    <property type="evidence" value="ECO:0007669"/>
    <property type="project" value="InterPro"/>
</dbReference>
<keyword evidence="11" id="KW-1185">Reference proteome</keyword>
<sequence>MATTAPPQAGVLSGMNPTVPNTADPLILFTIQVTIIVCFTRLLAWPLRKIRQPTVIAEVLGGIVLGPSVFGRIPNYMNTIFPSASIPYLTLAANLGLVFFMFLIGLELDIRIVRQEAKKSVTVAVAGMAVPFALGVAVSYGLYHLQGGSNTGFGGYLLFLGVAMAITAFPVLARILAELKLLKTNVGAITMAAGLLNDATAWVLLALVVAITTSSTGLVALYVFLCAVAWALVLIFIISPLYKRLCIYTRSFENGPTPLLMAVTLVLVLVSAFVTDIIGVHPIFGGFLAGVIIPHEGALAIKITEKIEDVVNILLLPLYFTLSGLKTQIGLLDTGIVWGYVVLVIVIACLGKVSGCTLAARTLGMTWRESWTVGFLMNCKGLVELIVLNIGHDAGVLSDQVFVIMIVMALVTTCMTTPIVMWLYPVWYQKERAIAIGGRDSHRGEKDDIKGDEENNVRASTSSDTSSWRLMVCLTKLQHVPSLMSLIQILKQRDEPADNSDETLPEHRGALQRDLEVDALRLLELTQRTSVLMMMQESRSTIAADPIVNVFRTFGRLNKITMRASLSFVTSEDFADQVCHHGSRYNADMIILPWNGNTVLEEAVNPLDGYFNPKDRRYYDAQHASFVLGVLNEAHRPVGVLFDPAVGMTDESQMGEDSDRISVADGLQGNGQQVMVAFFGGKDDRKALEFVRRLVHAPGVVVTVLRCVGLQGESMNTVEEERNQDQLAIEELALSLGVHEENFHCSGGSVSELSFLGLGGVSPLRIIKLHSANPVHMAVKAARTFLHGQDLLILGRRDKEPGLTFGETHAPITEVATLPPQGVVESDERQMLDTKAGTEIRKALGPIAKDMLVYGLQASMLVIQQ</sequence>
<dbReference type="GO" id="GO:0016020">
    <property type="term" value="C:membrane"/>
    <property type="evidence" value="ECO:0007669"/>
    <property type="project" value="UniProtKB-SubCell"/>
</dbReference>
<dbReference type="EMBL" id="MVBO01000008">
    <property type="protein sequence ID" value="OZJ05915.1"/>
    <property type="molecule type" value="Genomic_DNA"/>
</dbReference>
<evidence type="ECO:0000256" key="5">
    <source>
        <dbReference type="ARBA" id="ARBA00023065"/>
    </source>
</evidence>
<feature type="domain" description="Cation/H+ exchanger transmembrane" evidence="9">
    <location>
        <begin position="42"/>
        <end position="422"/>
    </location>
</feature>
<evidence type="ECO:0000256" key="1">
    <source>
        <dbReference type="ARBA" id="ARBA00004141"/>
    </source>
</evidence>
<dbReference type="InterPro" id="IPR050794">
    <property type="entry name" value="CPA2_transporter"/>
</dbReference>
<name>A0A261Y5L8_9FUNG</name>
<dbReference type="Gene3D" id="1.20.1530.20">
    <property type="match status" value="1"/>
</dbReference>
<evidence type="ECO:0000256" key="4">
    <source>
        <dbReference type="ARBA" id="ARBA00022989"/>
    </source>
</evidence>
<dbReference type="PANTHER" id="PTHR32468">
    <property type="entry name" value="CATION/H + ANTIPORTER"/>
    <property type="match status" value="1"/>
</dbReference>
<accession>A0A261Y5L8</accession>
<evidence type="ECO:0000256" key="7">
    <source>
        <dbReference type="SAM" id="MobiDB-lite"/>
    </source>
</evidence>
<dbReference type="GO" id="GO:0015297">
    <property type="term" value="F:antiporter activity"/>
    <property type="evidence" value="ECO:0007669"/>
    <property type="project" value="InterPro"/>
</dbReference>
<keyword evidence="2" id="KW-0813">Transport</keyword>
<feature type="transmembrane region" description="Helical" evidence="8">
    <location>
        <begin position="217"/>
        <end position="238"/>
    </location>
</feature>
<evidence type="ECO:0000256" key="6">
    <source>
        <dbReference type="ARBA" id="ARBA00023136"/>
    </source>
</evidence>
<feature type="transmembrane region" description="Helical" evidence="8">
    <location>
        <begin position="402"/>
        <end position="424"/>
    </location>
</feature>
<comment type="caution">
    <text evidence="10">The sequence shown here is derived from an EMBL/GenBank/DDBJ whole genome shotgun (WGS) entry which is preliminary data.</text>
</comment>
<evidence type="ECO:0000256" key="2">
    <source>
        <dbReference type="ARBA" id="ARBA00022448"/>
    </source>
</evidence>
<dbReference type="Gene3D" id="3.40.50.12370">
    <property type="match status" value="1"/>
</dbReference>
<feature type="transmembrane region" description="Helical" evidence="8">
    <location>
        <begin position="259"/>
        <end position="278"/>
    </location>
</feature>
<dbReference type="AlphaFoldDB" id="A0A261Y5L8"/>
<keyword evidence="5" id="KW-0406">Ion transport</keyword>
<feature type="transmembrane region" description="Helical" evidence="8">
    <location>
        <begin position="25"/>
        <end position="43"/>
    </location>
</feature>
<feature type="transmembrane region" description="Helical" evidence="8">
    <location>
        <begin position="284"/>
        <end position="301"/>
    </location>
</feature>
<keyword evidence="6 8" id="KW-0472">Membrane</keyword>
<dbReference type="PANTHER" id="PTHR32468:SF0">
    <property type="entry name" value="K(+)_H(+) ANTIPORTER 1"/>
    <property type="match status" value="1"/>
</dbReference>
<feature type="transmembrane region" description="Helical" evidence="8">
    <location>
        <begin position="120"/>
        <end position="143"/>
    </location>
</feature>